<dbReference type="InterPro" id="IPR026147">
    <property type="entry name" value="Rab3GAP1_conserved"/>
</dbReference>
<protein>
    <recommendedName>
        <fullName evidence="3">Rab3 GTPase-activating protein catalytic subunit</fullName>
    </recommendedName>
</protein>
<sequence length="317" mass="37442">MIQEQEELFEHLGSSSDATKQRAQLQSRHLQSDMEAFKAANPNAEFEDFVRWQSPRDWIVEDSDEDKESLDEDAYNKKHGHLSMRMMEPGNLWIEIWKKSKAIPINKQEPIFQYKDIAEKILIQLYNIPPQFIYIHLLPDMFIAGYNTLASHPAIKKIPFLENVMKKLGNAITSIQWKDLNMDYSFQELLDLAIMFRDAEVLLEKTISLLSKLPEQYQLVENLLLYSDSVVRTDEEQNCIYRLFGFDDEEEIISPSSKEFIFRSVISKYDEMDQPLMQRMYILQRENEFRVVESKANDTIITHEFKIQNVLDYGNYK</sequence>
<dbReference type="PANTHER" id="PTHR21422">
    <property type="entry name" value="RAB3 GTPASE-ACTIVATING PROTEIN CATALYTIC SUBUNIT"/>
    <property type="match status" value="1"/>
</dbReference>
<evidence type="ECO:0000256" key="5">
    <source>
        <dbReference type="ARBA" id="ARBA00022490"/>
    </source>
</evidence>
<dbReference type="Pfam" id="PF13890">
    <property type="entry name" value="Rab3-GTPase_cat"/>
    <property type="match status" value="1"/>
</dbReference>
<dbReference type="PANTHER" id="PTHR21422:SF9">
    <property type="entry name" value="RAB3 GTPASE-ACTIVATING PROTEIN CATALYTIC SUBUNIT"/>
    <property type="match status" value="1"/>
</dbReference>
<keyword evidence="4" id="KW-0343">GTPase activation</keyword>
<evidence type="ECO:0000256" key="6">
    <source>
        <dbReference type="SAM" id="MobiDB-lite"/>
    </source>
</evidence>
<evidence type="ECO:0000256" key="2">
    <source>
        <dbReference type="ARBA" id="ARBA00008856"/>
    </source>
</evidence>
<accession>A0A1Y2ELX0</accession>
<comment type="caution">
    <text evidence="8">The sequence shown here is derived from an EMBL/GenBank/DDBJ whole genome shotgun (WGS) entry which is preliminary data.</text>
</comment>
<dbReference type="Proteomes" id="UP000193920">
    <property type="component" value="Unassembled WGS sequence"/>
</dbReference>
<feature type="compositionally biased region" description="Polar residues" evidence="6">
    <location>
        <begin position="13"/>
        <end position="29"/>
    </location>
</feature>
<feature type="region of interest" description="Disordered" evidence="6">
    <location>
        <begin position="1"/>
        <end position="30"/>
    </location>
</feature>
<evidence type="ECO:0000256" key="3">
    <source>
        <dbReference type="ARBA" id="ARBA00015817"/>
    </source>
</evidence>
<dbReference type="InterPro" id="IPR045700">
    <property type="entry name" value="Rab3GAP1"/>
</dbReference>
<evidence type="ECO:0000313" key="8">
    <source>
        <dbReference type="EMBL" id="ORY72518.1"/>
    </source>
</evidence>
<evidence type="ECO:0000313" key="9">
    <source>
        <dbReference type="Proteomes" id="UP000193920"/>
    </source>
</evidence>
<evidence type="ECO:0000256" key="4">
    <source>
        <dbReference type="ARBA" id="ARBA00022468"/>
    </source>
</evidence>
<dbReference type="GO" id="GO:0005737">
    <property type="term" value="C:cytoplasm"/>
    <property type="evidence" value="ECO:0007669"/>
    <property type="project" value="UniProtKB-SubCell"/>
</dbReference>
<evidence type="ECO:0000259" key="7">
    <source>
        <dbReference type="Pfam" id="PF13890"/>
    </source>
</evidence>
<name>A0A1Y2ELX0_9FUNG</name>
<evidence type="ECO:0000256" key="1">
    <source>
        <dbReference type="ARBA" id="ARBA00004496"/>
    </source>
</evidence>
<keyword evidence="5" id="KW-0963">Cytoplasm</keyword>
<feature type="domain" description="Rab3GAP catalytic subunit conserved" evidence="7">
    <location>
        <begin position="1"/>
        <end position="124"/>
    </location>
</feature>
<organism evidence="8 9">
    <name type="scientific">Neocallimastix californiae</name>
    <dbReference type="NCBI Taxonomy" id="1754190"/>
    <lineage>
        <taxon>Eukaryota</taxon>
        <taxon>Fungi</taxon>
        <taxon>Fungi incertae sedis</taxon>
        <taxon>Chytridiomycota</taxon>
        <taxon>Chytridiomycota incertae sedis</taxon>
        <taxon>Neocallimastigomycetes</taxon>
        <taxon>Neocallimastigales</taxon>
        <taxon>Neocallimastigaceae</taxon>
        <taxon>Neocallimastix</taxon>
    </lineage>
</organism>
<reference evidence="8 9" key="1">
    <citation type="submission" date="2016-08" db="EMBL/GenBank/DDBJ databases">
        <title>A Parts List for Fungal Cellulosomes Revealed by Comparative Genomics.</title>
        <authorList>
            <consortium name="DOE Joint Genome Institute"/>
            <person name="Haitjema C.H."/>
            <person name="Gilmore S.P."/>
            <person name="Henske J.K."/>
            <person name="Solomon K.V."/>
            <person name="De Groot R."/>
            <person name="Kuo A."/>
            <person name="Mondo S.J."/>
            <person name="Salamov A.A."/>
            <person name="Labutti K."/>
            <person name="Zhao Z."/>
            <person name="Chiniquy J."/>
            <person name="Barry K."/>
            <person name="Brewer H.M."/>
            <person name="Purvine S.O."/>
            <person name="Wright A.T."/>
            <person name="Boxma B."/>
            <person name="Van Alen T."/>
            <person name="Hackstein J.H."/>
            <person name="Baker S.E."/>
            <person name="Grigoriev I.V."/>
            <person name="O'Malley M.A."/>
        </authorList>
    </citation>
    <scope>NUCLEOTIDE SEQUENCE [LARGE SCALE GENOMIC DNA]</scope>
    <source>
        <strain evidence="8 9">G1</strain>
    </source>
</reference>
<proteinExistence type="inferred from homology"/>
<gene>
    <name evidence="8" type="ORF">LY90DRAFT_503743</name>
</gene>
<dbReference type="EMBL" id="MCOG01000039">
    <property type="protein sequence ID" value="ORY72518.1"/>
    <property type="molecule type" value="Genomic_DNA"/>
</dbReference>
<keyword evidence="9" id="KW-1185">Reference proteome</keyword>
<comment type="similarity">
    <text evidence="2">Belongs to the Rab3-GAP catalytic subunit family.</text>
</comment>
<dbReference type="OrthoDB" id="17346at2759"/>
<dbReference type="GO" id="GO:0005096">
    <property type="term" value="F:GTPase activator activity"/>
    <property type="evidence" value="ECO:0007669"/>
    <property type="project" value="UniProtKB-KW"/>
</dbReference>
<comment type="subcellular location">
    <subcellularLocation>
        <location evidence="1">Cytoplasm</location>
    </subcellularLocation>
</comment>
<dbReference type="AlphaFoldDB" id="A0A1Y2ELX0"/>
<dbReference type="STRING" id="1754190.A0A1Y2ELX0"/>